<evidence type="ECO:0000256" key="2">
    <source>
        <dbReference type="RuleBase" id="RU003634"/>
    </source>
</evidence>
<evidence type="ECO:0000259" key="3">
    <source>
        <dbReference type="Pfam" id="PF00185"/>
    </source>
</evidence>
<dbReference type="Proteomes" id="UP000323946">
    <property type="component" value="Unassembled WGS sequence"/>
</dbReference>
<proteinExistence type="inferred from homology"/>
<dbReference type="InterPro" id="IPR002292">
    <property type="entry name" value="Orn/put_carbamltrans"/>
</dbReference>
<feature type="domain" description="Aspartate/ornithine carbamoyltransferase Asp/Orn-binding" evidence="3">
    <location>
        <begin position="158"/>
        <end position="311"/>
    </location>
</feature>
<comment type="similarity">
    <text evidence="2">Belongs to the aspartate/ornithine carbamoyltransferase superfamily.</text>
</comment>
<gene>
    <name evidence="5" type="ORF">F1721_10340</name>
</gene>
<dbReference type="PANTHER" id="PTHR45753">
    <property type="entry name" value="ORNITHINE CARBAMOYLTRANSFERASE, MITOCHONDRIAL"/>
    <property type="match status" value="1"/>
</dbReference>
<keyword evidence="1 2" id="KW-0808">Transferase</keyword>
<dbReference type="GO" id="GO:0016597">
    <property type="term" value="F:amino acid binding"/>
    <property type="evidence" value="ECO:0007669"/>
    <property type="project" value="InterPro"/>
</dbReference>
<comment type="caution">
    <text evidence="5">The sequence shown here is derived from an EMBL/GenBank/DDBJ whole genome shotgun (WGS) entry which is preliminary data.</text>
</comment>
<dbReference type="InterPro" id="IPR006130">
    <property type="entry name" value="Asp/Orn_carbamoylTrfase"/>
</dbReference>
<accession>A0A5M7C3X3</accession>
<dbReference type="PANTHER" id="PTHR45753:SF3">
    <property type="entry name" value="ORNITHINE TRANSCARBAMYLASE, MITOCHONDRIAL"/>
    <property type="match status" value="1"/>
</dbReference>
<dbReference type="Pfam" id="PF02729">
    <property type="entry name" value="OTCace_N"/>
    <property type="match status" value="1"/>
</dbReference>
<sequence length="317" mass="34297">MAAPSSVRVAQRGDLISLADLDLVQIREIVRNGVAFARGERAGEPLAGAVIGIYFRKTSTRTRTAFSAAALRLGARIIAYGPDDLQLNTGETVEDTAQVLSRMLDGLVCRTAGSTEELRALAAPPGMSVINAMSAHEHPTQALTDLITIQQHVGGVDGARVLYVGEGNSTAAALALSLPRFEGTELHLRTPPGYGLEAHVRAQAEEYAAESGSVLRETHDMAELPADVDVVYTTRWQTTGTTKADPDWRAVFQPFQVDEQLLDRYPEARFMHDLPAHRGEETTAAVLDGPRSIAFDQAENKMHGAMAVLEWALRSRT</sequence>
<evidence type="ECO:0000259" key="4">
    <source>
        <dbReference type="Pfam" id="PF02729"/>
    </source>
</evidence>
<dbReference type="AlphaFoldDB" id="A0A5M7C3X3"/>
<dbReference type="InterPro" id="IPR006131">
    <property type="entry name" value="Asp_carbamoyltransf_Asp/Orn-bd"/>
</dbReference>
<dbReference type="PROSITE" id="PS00097">
    <property type="entry name" value="CARBAMOYLTRANSFERASE"/>
    <property type="match status" value="1"/>
</dbReference>
<dbReference type="InterPro" id="IPR006132">
    <property type="entry name" value="Asp/Orn_carbamoyltranf_P-bd"/>
</dbReference>
<organism evidence="5 6">
    <name type="scientific">Saccharopolyspora hirsuta</name>
    <dbReference type="NCBI Taxonomy" id="1837"/>
    <lineage>
        <taxon>Bacteria</taxon>
        <taxon>Bacillati</taxon>
        <taxon>Actinomycetota</taxon>
        <taxon>Actinomycetes</taxon>
        <taxon>Pseudonocardiales</taxon>
        <taxon>Pseudonocardiaceae</taxon>
        <taxon>Saccharopolyspora</taxon>
    </lineage>
</organism>
<dbReference type="SUPFAM" id="SSF53671">
    <property type="entry name" value="Aspartate/ornithine carbamoyltransferase"/>
    <property type="match status" value="1"/>
</dbReference>
<dbReference type="RefSeq" id="WP_150066373.1">
    <property type="nucleotide sequence ID" value="NZ_VWPH01000004.1"/>
</dbReference>
<keyword evidence="6" id="KW-1185">Reference proteome</keyword>
<evidence type="ECO:0000256" key="1">
    <source>
        <dbReference type="ARBA" id="ARBA00022679"/>
    </source>
</evidence>
<dbReference type="SMR" id="A0A5M7C3X3"/>
<dbReference type="GO" id="GO:0019240">
    <property type="term" value="P:citrulline biosynthetic process"/>
    <property type="evidence" value="ECO:0007669"/>
    <property type="project" value="TreeGrafter"/>
</dbReference>
<dbReference type="GO" id="GO:0042450">
    <property type="term" value="P:L-arginine biosynthetic process via ornithine"/>
    <property type="evidence" value="ECO:0007669"/>
    <property type="project" value="TreeGrafter"/>
</dbReference>
<dbReference type="Pfam" id="PF00185">
    <property type="entry name" value="OTCace"/>
    <property type="match status" value="1"/>
</dbReference>
<dbReference type="EMBL" id="VWPH01000004">
    <property type="protein sequence ID" value="KAA5835177.1"/>
    <property type="molecule type" value="Genomic_DNA"/>
</dbReference>
<name>A0A5M7C3X3_SACHI</name>
<protein>
    <submittedName>
        <fullName evidence="5">Ornithine carbamoyltransferase</fullName>
    </submittedName>
</protein>
<dbReference type="GO" id="GO:0004585">
    <property type="term" value="F:ornithine carbamoyltransferase activity"/>
    <property type="evidence" value="ECO:0007669"/>
    <property type="project" value="TreeGrafter"/>
</dbReference>
<dbReference type="OrthoDB" id="9802587at2"/>
<feature type="domain" description="Aspartate/ornithine carbamoyltransferase carbamoyl-P binding" evidence="4">
    <location>
        <begin position="14"/>
        <end position="151"/>
    </location>
</feature>
<dbReference type="PRINTS" id="PR00102">
    <property type="entry name" value="OTCASE"/>
</dbReference>
<dbReference type="Gene3D" id="3.40.50.1370">
    <property type="entry name" value="Aspartate/ornithine carbamoyltransferase"/>
    <property type="match status" value="2"/>
</dbReference>
<dbReference type="InterPro" id="IPR036901">
    <property type="entry name" value="Asp/Orn_carbamoylTrfase_sf"/>
</dbReference>
<reference evidence="5 6" key="1">
    <citation type="submission" date="2019-09" db="EMBL/GenBank/DDBJ databases">
        <title>Draft genome sequence of the thermophilic Saccharopolyspora hirsuta VKM Ac-666T.</title>
        <authorList>
            <person name="Lobastova T.G."/>
            <person name="Fokina V."/>
            <person name="Bragin E.Y."/>
            <person name="Shtratnikova V.Y."/>
            <person name="Starodumova I.P."/>
            <person name="Tarlachkov S.V."/>
            <person name="Donova M.V."/>
        </authorList>
    </citation>
    <scope>NUCLEOTIDE SEQUENCE [LARGE SCALE GENOMIC DNA]</scope>
    <source>
        <strain evidence="5 6">VKM Ac-666</strain>
    </source>
</reference>
<dbReference type="PRINTS" id="PR00100">
    <property type="entry name" value="AOTCASE"/>
</dbReference>
<evidence type="ECO:0000313" key="6">
    <source>
        <dbReference type="Proteomes" id="UP000323946"/>
    </source>
</evidence>
<evidence type="ECO:0000313" key="5">
    <source>
        <dbReference type="EMBL" id="KAA5835177.1"/>
    </source>
</evidence>